<dbReference type="GeneID" id="92085313"/>
<reference evidence="1 2" key="1">
    <citation type="submission" date="2023-01" db="EMBL/GenBank/DDBJ databases">
        <title>Analysis of 21 Apiospora genomes using comparative genomics revels a genus with tremendous synthesis potential of carbohydrate active enzymes and secondary metabolites.</title>
        <authorList>
            <person name="Sorensen T."/>
        </authorList>
    </citation>
    <scope>NUCLEOTIDE SEQUENCE [LARGE SCALE GENOMIC DNA]</scope>
    <source>
        <strain evidence="1 2">CBS 135458</strain>
    </source>
</reference>
<proteinExistence type="predicted"/>
<protein>
    <submittedName>
        <fullName evidence="1">Uncharacterized protein</fullName>
    </submittedName>
</protein>
<comment type="caution">
    <text evidence="1">The sequence shown here is derived from an EMBL/GenBank/DDBJ whole genome shotgun (WGS) entry which is preliminary data.</text>
</comment>
<evidence type="ECO:0000313" key="1">
    <source>
        <dbReference type="EMBL" id="KAK8091336.1"/>
    </source>
</evidence>
<keyword evidence="2" id="KW-1185">Reference proteome</keyword>
<evidence type="ECO:0000313" key="2">
    <source>
        <dbReference type="Proteomes" id="UP001480595"/>
    </source>
</evidence>
<dbReference type="RefSeq" id="XP_066722882.1">
    <property type="nucleotide sequence ID" value="XM_066852250.1"/>
</dbReference>
<sequence length="196" mass="22418">MSPSQSPFRASSKALCQTCCQFIQALSIFYHNEGYPDQGWEEDEKDAIFQTAWDVAFQHQLSFEALASSAPSCQMCHLLHHDFARYLDEPDLLRGWLALYPRRYESYLPGENKRKGYFRAGFGGFLHRMQWSTSGSVGNHPAHTFRIGRVRDPVDGLGHVAALYIKLRRTIFEPPSWENEWTAPSSSEPCAPDMVR</sequence>
<dbReference type="Proteomes" id="UP001480595">
    <property type="component" value="Unassembled WGS sequence"/>
</dbReference>
<dbReference type="EMBL" id="JAQQWL010000001">
    <property type="protein sequence ID" value="KAK8091336.1"/>
    <property type="molecule type" value="Genomic_DNA"/>
</dbReference>
<accession>A0ABR1X7F9</accession>
<organism evidence="1 2">
    <name type="scientific">Apiospora phragmitis</name>
    <dbReference type="NCBI Taxonomy" id="2905665"/>
    <lineage>
        <taxon>Eukaryota</taxon>
        <taxon>Fungi</taxon>
        <taxon>Dikarya</taxon>
        <taxon>Ascomycota</taxon>
        <taxon>Pezizomycotina</taxon>
        <taxon>Sordariomycetes</taxon>
        <taxon>Xylariomycetidae</taxon>
        <taxon>Amphisphaeriales</taxon>
        <taxon>Apiosporaceae</taxon>
        <taxon>Apiospora</taxon>
    </lineage>
</organism>
<gene>
    <name evidence="1" type="ORF">PG994_000841</name>
</gene>
<name>A0ABR1X7F9_9PEZI</name>